<feature type="region of interest" description="Disordered" evidence="1">
    <location>
        <begin position="315"/>
        <end position="349"/>
    </location>
</feature>
<feature type="compositionally biased region" description="Polar residues" evidence="1">
    <location>
        <begin position="974"/>
        <end position="995"/>
    </location>
</feature>
<dbReference type="Gene3D" id="3.80.10.10">
    <property type="entry name" value="Ribonuclease Inhibitor"/>
    <property type="match status" value="1"/>
</dbReference>
<dbReference type="GeneTree" id="ENSGT00940000157990"/>
<dbReference type="GO" id="GO:0016477">
    <property type="term" value="P:cell migration"/>
    <property type="evidence" value="ECO:0007669"/>
    <property type="project" value="TreeGrafter"/>
</dbReference>
<reference evidence="3 4" key="1">
    <citation type="submission" date="2019-04" db="EMBL/GenBank/DDBJ databases">
        <authorList>
            <consortium name="Wellcome Sanger Institute Data Sharing"/>
        </authorList>
    </citation>
    <scope>NUCLEOTIDE SEQUENCE [LARGE SCALE GENOMIC DNA]</scope>
</reference>
<feature type="compositionally biased region" description="Polar residues" evidence="1">
    <location>
        <begin position="573"/>
        <end position="583"/>
    </location>
</feature>
<dbReference type="GO" id="GO:0030027">
    <property type="term" value="C:lamellipodium"/>
    <property type="evidence" value="ECO:0007669"/>
    <property type="project" value="TreeGrafter"/>
</dbReference>
<feature type="region of interest" description="Disordered" evidence="1">
    <location>
        <begin position="729"/>
        <end position="761"/>
    </location>
</feature>
<feature type="compositionally biased region" description="Basic and acidic residues" evidence="1">
    <location>
        <begin position="586"/>
        <end position="605"/>
    </location>
</feature>
<dbReference type="PANTHER" id="PTHR24112">
    <property type="entry name" value="LEUCINE-RICH REPEAT, ISOFORM F-RELATED"/>
    <property type="match status" value="1"/>
</dbReference>
<feature type="compositionally biased region" description="Basic and acidic residues" evidence="1">
    <location>
        <begin position="503"/>
        <end position="515"/>
    </location>
</feature>
<feature type="compositionally biased region" description="Polar residues" evidence="1">
    <location>
        <begin position="785"/>
        <end position="798"/>
    </location>
</feature>
<dbReference type="Ensembl" id="ENSSFOT00015051816.1">
    <property type="protein sequence ID" value="ENSSFOP00015064388.1"/>
    <property type="gene ID" value="ENSSFOG00015021744.2"/>
</dbReference>
<dbReference type="GO" id="GO:0005886">
    <property type="term" value="C:plasma membrane"/>
    <property type="evidence" value="ECO:0007669"/>
    <property type="project" value="TreeGrafter"/>
</dbReference>
<gene>
    <name evidence="3" type="primary">LOC108922769</name>
</gene>
<dbReference type="InterPro" id="IPR031943">
    <property type="entry name" value="CARMIL_C"/>
</dbReference>
<sequence length="1002" mass="112066">MLGKALQINTTLRSVTWDRNNTTSTGFLDIARALDHNFTLQYMPLPLSDATQAYRNNPEKTEQALTKIQRALLRNNQTQRFSQRQALRLHQGLVTSTAEQVMERLCVRVQQQLSVLRGAGQGEELQAAKQVLKEARNSRALYPSLCELAHVLSVDGPVRQRLDSLAGELAKAADKELQVIVDSMVSLCRELCPLSSSTAERLTPPLSSVTERVSVPRCAIRSALMERAALDIHRAMEEVKLSVVSYLTNSIVDQILQELYSMHKSLTHQVAQVKHWEDDGDGGTGSGSHRHRDSLEMTDEELAASIDTLAIKKRSGRTRRIRPVSTRLSLCDDSSSSTPPSAPPLSSPLSRSASWECLSTLPTQGAPLHHVTRVRPRPPRRHRGGHASLYSHCTENGVVTPIDDGLPDFYTKRVLPDSQLSSLHKAQSLRRKKRRNMLAIFSFRRNRHSTLSNQGTETGGWGGACGDECRTVATAPTGTATENVYTLLQPPRIPGRADSPGEGAEKRVEKQRETEQVGQTERNSETGIPTSGDRTNDRQTTGDQMDRQIHKESEGDQAMDRHTYKHAGGDPTIDTQTYRQIGTDSAVDKETFRQTGRDPTMDRQPYRKAAGDTTTDRLSYRQITGDPTMDRQKYRQVGGDPTTDRQVHRQARGDPTMDRQVHRQAGGDPVDRQTYRQTGGDTTMDRQVHRQAGGDPMMDRQVHRQAGGDPVDRQTYRQTGALLTFDRQIRSERQTQRQTVVNQAMDRQGGTDTQRDRRIGEFMPVDRQSSRVPQGLYCQVERHSVSSGLSDRQAGSSTLDRHSERRMVPVTQVDRQKDSVQTDGQPVWDAHAYRRTASENQGDRQTAPDTQTYRRAIQDDAPLLAERRRVGGDVDRLVHYGRKPDPPPQSSKPTLAKLRQRHLQETSGTAAFRLNSVINDEVDGEEAVRPPVPVKPQRSKKPLSSDKGLDRDTPGNTERPSNRKPPVKKPRLPQNRTKSQELLDQQVNTSSSTCAFLTDRGC</sequence>
<organism evidence="3 4">
    <name type="scientific">Scleropages formosus</name>
    <name type="common">Asian bonytongue</name>
    <name type="synonym">Osteoglossum formosum</name>
    <dbReference type="NCBI Taxonomy" id="113540"/>
    <lineage>
        <taxon>Eukaryota</taxon>
        <taxon>Metazoa</taxon>
        <taxon>Chordata</taxon>
        <taxon>Craniata</taxon>
        <taxon>Vertebrata</taxon>
        <taxon>Euteleostomi</taxon>
        <taxon>Actinopterygii</taxon>
        <taxon>Neopterygii</taxon>
        <taxon>Teleostei</taxon>
        <taxon>Osteoglossocephala</taxon>
        <taxon>Osteoglossomorpha</taxon>
        <taxon>Osteoglossiformes</taxon>
        <taxon>Osteoglossidae</taxon>
        <taxon>Scleropages</taxon>
    </lineage>
</organism>
<protein>
    <recommendedName>
        <fullName evidence="2">CARMIL C-terminal domain-containing protein</fullName>
    </recommendedName>
</protein>
<dbReference type="SUPFAM" id="SSF52047">
    <property type="entry name" value="RNI-like"/>
    <property type="match status" value="1"/>
</dbReference>
<dbReference type="InterPro" id="IPR051279">
    <property type="entry name" value="PP1-Reg/Actin-Interact_Protein"/>
</dbReference>
<evidence type="ECO:0000256" key="1">
    <source>
        <dbReference type="SAM" id="MobiDB-lite"/>
    </source>
</evidence>
<reference evidence="3" key="2">
    <citation type="submission" date="2025-08" db="UniProtKB">
        <authorList>
            <consortium name="Ensembl"/>
        </authorList>
    </citation>
    <scope>IDENTIFICATION</scope>
</reference>
<dbReference type="Pfam" id="PF16000">
    <property type="entry name" value="CARMIL_C"/>
    <property type="match status" value="1"/>
</dbReference>
<feature type="compositionally biased region" description="Basic and acidic residues" evidence="1">
    <location>
        <begin position="943"/>
        <end position="953"/>
    </location>
</feature>
<evidence type="ECO:0000313" key="4">
    <source>
        <dbReference type="Proteomes" id="UP000694397"/>
    </source>
</evidence>
<feature type="region of interest" description="Disordered" evidence="1">
    <location>
        <begin position="783"/>
        <end position="828"/>
    </location>
</feature>
<feature type="compositionally biased region" description="Low complexity" evidence="1">
    <location>
        <begin position="325"/>
        <end position="339"/>
    </location>
</feature>
<proteinExistence type="predicted"/>
<reference evidence="3" key="3">
    <citation type="submission" date="2025-09" db="UniProtKB">
        <authorList>
            <consortium name="Ensembl"/>
        </authorList>
    </citation>
    <scope>IDENTIFICATION</scope>
</reference>
<feature type="compositionally biased region" description="Basic and acidic residues" evidence="1">
    <location>
        <begin position="544"/>
        <end position="562"/>
    </location>
</feature>
<accession>A0A8C9VSM2</accession>
<dbReference type="PANTHER" id="PTHR24112:SF43">
    <property type="entry name" value="CAPPING PROTEIN, ARP2_3 AND MYOSIN-I LINKER PROTEIN 3"/>
    <property type="match status" value="1"/>
</dbReference>
<dbReference type="AlphaFoldDB" id="A0A8C9VSM2"/>
<evidence type="ECO:0000259" key="2">
    <source>
        <dbReference type="Pfam" id="PF16000"/>
    </source>
</evidence>
<feature type="region of interest" description="Disordered" evidence="1">
    <location>
        <begin position="922"/>
        <end position="1002"/>
    </location>
</feature>
<feature type="compositionally biased region" description="Polar residues" evidence="1">
    <location>
        <begin position="516"/>
        <end position="543"/>
    </location>
</feature>
<feature type="region of interest" description="Disordered" evidence="1">
    <location>
        <begin position="485"/>
        <end position="716"/>
    </location>
</feature>
<dbReference type="GO" id="GO:0034315">
    <property type="term" value="P:regulation of Arp2/3 complex-mediated actin nucleation"/>
    <property type="evidence" value="ECO:0007669"/>
    <property type="project" value="TreeGrafter"/>
</dbReference>
<dbReference type="InterPro" id="IPR032675">
    <property type="entry name" value="LRR_dom_sf"/>
</dbReference>
<evidence type="ECO:0000313" key="3">
    <source>
        <dbReference type="Ensembl" id="ENSSFOP00015064388.1"/>
    </source>
</evidence>
<feature type="compositionally biased region" description="Basic and acidic residues" evidence="1">
    <location>
        <begin position="642"/>
        <end position="661"/>
    </location>
</feature>
<name>A0A8C9VSM2_SCLFO</name>
<keyword evidence="4" id="KW-1185">Reference proteome</keyword>
<feature type="domain" description="CARMIL C-terminal" evidence="2">
    <location>
        <begin position="189"/>
        <end position="449"/>
    </location>
</feature>
<dbReference type="Proteomes" id="UP000694397">
    <property type="component" value="Chromosome 9"/>
</dbReference>